<name>A0A7Y7PT09_9BACT</name>
<dbReference type="Proteomes" id="UP000565521">
    <property type="component" value="Unassembled WGS sequence"/>
</dbReference>
<reference evidence="3 4" key="1">
    <citation type="submission" date="2020-05" db="EMBL/GenBank/DDBJ databases">
        <title>Hymenobacter terrestris sp. nov. and Hymenobacter lapidiphilus sp. nov., isolated from regoliths in Antarctica.</title>
        <authorList>
            <person name="Sedlacek I."/>
            <person name="Pantucek R."/>
            <person name="Zeman M."/>
            <person name="Holochova P."/>
            <person name="Kralova S."/>
            <person name="Stankova E."/>
            <person name="Sedo O."/>
            <person name="Micenkova L."/>
            <person name="Svec P."/>
            <person name="Gupta V."/>
            <person name="Sood U."/>
            <person name="Korpole U.S."/>
            <person name="Lal R."/>
        </authorList>
    </citation>
    <scope>NUCLEOTIDE SEQUENCE [LARGE SCALE GENOMIC DNA]</scope>
    <source>
        <strain evidence="3 4">P5342</strain>
    </source>
</reference>
<evidence type="ECO:0000313" key="3">
    <source>
        <dbReference type="EMBL" id="NVO33498.1"/>
    </source>
</evidence>
<evidence type="ECO:0000313" key="4">
    <source>
        <dbReference type="Proteomes" id="UP000565521"/>
    </source>
</evidence>
<accession>A0A7Y7PT09</accession>
<organism evidence="3 4">
    <name type="scientific">Hymenobacter lapidiphilus</name>
    <dbReference type="NCBI Taxonomy" id="2608003"/>
    <lineage>
        <taxon>Bacteria</taxon>
        <taxon>Pseudomonadati</taxon>
        <taxon>Bacteroidota</taxon>
        <taxon>Cytophagia</taxon>
        <taxon>Cytophagales</taxon>
        <taxon>Hymenobacteraceae</taxon>
        <taxon>Hymenobacter</taxon>
    </lineage>
</organism>
<sequence>MKLFSSIRPVALLATLPAMLAFSACGDDDKDPAPQQGQVMLVHGAASAPIGVQALVNDVAAGSTLDYGRNTNYFAVTAGSPTFTINVAGSNPIVTAVNKKPITVASGKNYSVFAYPNSATTVDLLPIEDDLTAPAAGQTKIRIVHLVFNGPSPVKLSQTSISGTGDVPNAVAAFGQASPFVSVAAGTYDLNITTGPASTTVVKVGDGSGSGTGTKNYEAGKIYTIVVRGIAGSLEPAKLPKASIVANN</sequence>
<comment type="caution">
    <text evidence="3">The sequence shown here is derived from an EMBL/GenBank/DDBJ whole genome shotgun (WGS) entry which is preliminary data.</text>
</comment>
<dbReference type="PROSITE" id="PS51257">
    <property type="entry name" value="PROKAR_LIPOPROTEIN"/>
    <property type="match status" value="1"/>
</dbReference>
<dbReference type="Pfam" id="PF14344">
    <property type="entry name" value="DUF4397"/>
    <property type="match status" value="1"/>
</dbReference>
<feature type="signal peptide" evidence="1">
    <location>
        <begin position="1"/>
        <end position="20"/>
    </location>
</feature>
<dbReference type="InterPro" id="IPR025510">
    <property type="entry name" value="DUF4397"/>
</dbReference>
<dbReference type="EMBL" id="JABKAU010000077">
    <property type="protein sequence ID" value="NVO33498.1"/>
    <property type="molecule type" value="Genomic_DNA"/>
</dbReference>
<dbReference type="RefSeq" id="WP_176910304.1">
    <property type="nucleotide sequence ID" value="NZ_JABKAU010000077.1"/>
</dbReference>
<keyword evidence="4" id="KW-1185">Reference proteome</keyword>
<dbReference type="AlphaFoldDB" id="A0A7Y7PT09"/>
<protein>
    <submittedName>
        <fullName evidence="3">DUF4397 domain-containing protein</fullName>
    </submittedName>
</protein>
<evidence type="ECO:0000259" key="2">
    <source>
        <dbReference type="Pfam" id="PF14344"/>
    </source>
</evidence>
<feature type="chain" id="PRO_5030596847" evidence="1">
    <location>
        <begin position="21"/>
        <end position="248"/>
    </location>
</feature>
<evidence type="ECO:0000256" key="1">
    <source>
        <dbReference type="SAM" id="SignalP"/>
    </source>
</evidence>
<feature type="domain" description="DUF4397" evidence="2">
    <location>
        <begin position="38"/>
        <end position="151"/>
    </location>
</feature>
<gene>
    <name evidence="3" type="ORF">HW554_20040</name>
</gene>
<keyword evidence="1" id="KW-0732">Signal</keyword>
<proteinExistence type="predicted"/>